<comment type="caution">
    <text evidence="1">The sequence shown here is derived from an EMBL/GenBank/DDBJ whole genome shotgun (WGS) entry which is preliminary data.</text>
</comment>
<proteinExistence type="predicted"/>
<dbReference type="Gene3D" id="3.30.420.10">
    <property type="entry name" value="Ribonuclease H-like superfamily/Ribonuclease H"/>
    <property type="match status" value="2"/>
</dbReference>
<gene>
    <name evidence="1" type="ORF">Fmac_032777</name>
</gene>
<dbReference type="Proteomes" id="UP001603857">
    <property type="component" value="Unassembled WGS sequence"/>
</dbReference>
<evidence type="ECO:0000313" key="2">
    <source>
        <dbReference type="Proteomes" id="UP001603857"/>
    </source>
</evidence>
<dbReference type="InterPro" id="IPR052160">
    <property type="entry name" value="Gypsy_RT_Integrase-like"/>
</dbReference>
<keyword evidence="2" id="KW-1185">Reference proteome</keyword>
<evidence type="ECO:0008006" key="3">
    <source>
        <dbReference type="Google" id="ProtNLM"/>
    </source>
</evidence>
<name>A0ABD1L5X5_9FABA</name>
<dbReference type="SUPFAM" id="SSF53098">
    <property type="entry name" value="Ribonuclease H-like"/>
    <property type="match status" value="1"/>
</dbReference>
<dbReference type="PANTHER" id="PTHR47266">
    <property type="entry name" value="ENDONUCLEASE-RELATED"/>
    <property type="match status" value="1"/>
</dbReference>
<protein>
    <recommendedName>
        <fullName evidence="3">Integrase catalytic domain-containing protein</fullName>
    </recommendedName>
</protein>
<dbReference type="EMBL" id="JBGMDY010000011">
    <property type="protein sequence ID" value="KAL2318901.1"/>
    <property type="molecule type" value="Genomic_DNA"/>
</dbReference>
<evidence type="ECO:0000313" key="1">
    <source>
        <dbReference type="EMBL" id="KAL2318901.1"/>
    </source>
</evidence>
<dbReference type="InterPro" id="IPR012337">
    <property type="entry name" value="RNaseH-like_sf"/>
</dbReference>
<dbReference type="AlphaFoldDB" id="A0ABD1L5X5"/>
<reference evidence="1 2" key="1">
    <citation type="submission" date="2024-08" db="EMBL/GenBank/DDBJ databases">
        <title>Insights into the chromosomal genome structure of Flemingia macrophylla.</title>
        <authorList>
            <person name="Ding Y."/>
            <person name="Zhao Y."/>
            <person name="Bi W."/>
            <person name="Wu M."/>
            <person name="Zhao G."/>
            <person name="Gong Y."/>
            <person name="Li W."/>
            <person name="Zhang P."/>
        </authorList>
    </citation>
    <scope>NUCLEOTIDE SEQUENCE [LARGE SCALE GENOMIC DNA]</scope>
    <source>
        <strain evidence="1">DYQJB</strain>
        <tissue evidence="1">Leaf</tissue>
    </source>
</reference>
<dbReference type="InterPro" id="IPR036397">
    <property type="entry name" value="RNaseH_sf"/>
</dbReference>
<organism evidence="1 2">
    <name type="scientific">Flemingia macrophylla</name>
    <dbReference type="NCBI Taxonomy" id="520843"/>
    <lineage>
        <taxon>Eukaryota</taxon>
        <taxon>Viridiplantae</taxon>
        <taxon>Streptophyta</taxon>
        <taxon>Embryophyta</taxon>
        <taxon>Tracheophyta</taxon>
        <taxon>Spermatophyta</taxon>
        <taxon>Magnoliopsida</taxon>
        <taxon>eudicotyledons</taxon>
        <taxon>Gunneridae</taxon>
        <taxon>Pentapetalae</taxon>
        <taxon>rosids</taxon>
        <taxon>fabids</taxon>
        <taxon>Fabales</taxon>
        <taxon>Fabaceae</taxon>
        <taxon>Papilionoideae</taxon>
        <taxon>50 kb inversion clade</taxon>
        <taxon>NPAAA clade</taxon>
        <taxon>indigoferoid/millettioid clade</taxon>
        <taxon>Phaseoleae</taxon>
        <taxon>Flemingia</taxon>
    </lineage>
</organism>
<accession>A0ABD1L5X5</accession>
<sequence length="194" mass="22635">MRGKFAAHVSLVREQEDPFLGDSRCLTIDYVSKWVEAKATRTNDDRVVVDFVRSNLFCRFGVPRAITNGQAEISNKEIKRILEKIVQPNRKDWSNRLEDALWAHRTAYKAPIGMSPYRVVFGKACHLPVEIEHRAYWAVKTCNFSIDQVGEERKLQLNELDEIRLEAYENSKFYKEKTKKFHDNLIARKDFVVG</sequence>